<keyword evidence="3" id="KW-1185">Reference proteome</keyword>
<dbReference type="PANTHER" id="PTHR24567">
    <property type="entry name" value="CRP FAMILY TRANSCRIPTIONAL REGULATORY PROTEIN"/>
    <property type="match status" value="1"/>
</dbReference>
<dbReference type="InterPro" id="IPR014710">
    <property type="entry name" value="RmlC-like_jellyroll"/>
</dbReference>
<evidence type="ECO:0000259" key="1">
    <source>
        <dbReference type="PROSITE" id="PS50042"/>
    </source>
</evidence>
<dbReference type="RefSeq" id="WP_229660770.1">
    <property type="nucleotide sequence ID" value="NZ_BMKQ01000001.1"/>
</dbReference>
<organism evidence="2 3">
    <name type="scientific">Marmoricola endophyticus</name>
    <dbReference type="NCBI Taxonomy" id="2040280"/>
    <lineage>
        <taxon>Bacteria</taxon>
        <taxon>Bacillati</taxon>
        <taxon>Actinomycetota</taxon>
        <taxon>Actinomycetes</taxon>
        <taxon>Propionibacteriales</taxon>
        <taxon>Nocardioidaceae</taxon>
        <taxon>Marmoricola</taxon>
    </lineage>
</organism>
<dbReference type="SMART" id="SM00100">
    <property type="entry name" value="cNMP"/>
    <property type="match status" value="1"/>
</dbReference>
<dbReference type="GO" id="GO:0003700">
    <property type="term" value="F:DNA-binding transcription factor activity"/>
    <property type="evidence" value="ECO:0007669"/>
    <property type="project" value="TreeGrafter"/>
</dbReference>
<dbReference type="PANTHER" id="PTHR24567:SF74">
    <property type="entry name" value="HTH-TYPE TRANSCRIPTIONAL REGULATOR ARCR"/>
    <property type="match status" value="1"/>
</dbReference>
<dbReference type="InterPro" id="IPR000595">
    <property type="entry name" value="cNMP-bd_dom"/>
</dbReference>
<dbReference type="GO" id="GO:0005829">
    <property type="term" value="C:cytosol"/>
    <property type="evidence" value="ECO:0007669"/>
    <property type="project" value="TreeGrafter"/>
</dbReference>
<dbReference type="InterPro" id="IPR018490">
    <property type="entry name" value="cNMP-bd_dom_sf"/>
</dbReference>
<evidence type="ECO:0000313" key="2">
    <source>
        <dbReference type="EMBL" id="GGF46663.1"/>
    </source>
</evidence>
<protein>
    <recommendedName>
        <fullName evidence="1">Cyclic nucleotide-binding domain-containing protein</fullName>
    </recommendedName>
</protein>
<dbReference type="Pfam" id="PF00027">
    <property type="entry name" value="cNMP_binding"/>
    <property type="match status" value="1"/>
</dbReference>
<reference evidence="2" key="2">
    <citation type="submission" date="2020-09" db="EMBL/GenBank/DDBJ databases">
        <authorList>
            <person name="Sun Q."/>
            <person name="Zhou Y."/>
        </authorList>
    </citation>
    <scope>NUCLEOTIDE SEQUENCE</scope>
    <source>
        <strain evidence="2">CGMCC 1.16067</strain>
    </source>
</reference>
<dbReference type="CDD" id="cd00038">
    <property type="entry name" value="CAP_ED"/>
    <property type="match status" value="1"/>
</dbReference>
<feature type="domain" description="Cyclic nucleotide-binding" evidence="1">
    <location>
        <begin position="12"/>
        <end position="109"/>
    </location>
</feature>
<dbReference type="EMBL" id="BMKQ01000001">
    <property type="protein sequence ID" value="GGF46663.1"/>
    <property type="molecule type" value="Genomic_DNA"/>
</dbReference>
<dbReference type="InterPro" id="IPR050397">
    <property type="entry name" value="Env_Response_Regulators"/>
</dbReference>
<name>A0A917BK25_9ACTN</name>
<gene>
    <name evidence="2" type="ORF">GCM10011519_20810</name>
</gene>
<dbReference type="PROSITE" id="PS50042">
    <property type="entry name" value="CNMP_BINDING_3"/>
    <property type="match status" value="1"/>
</dbReference>
<sequence>MSSKPSIGDIPIFDRLSDKDVKRIAKAGTEVNVPANWSLMSEKTPADKAYIVLEGELSVRKGKEEIATLGPGDVVGETAIVSHKLRNASVVTTTDACVLHFTRETVERLREEIPTFAEALDAAADRRK</sequence>
<dbReference type="SUPFAM" id="SSF51206">
    <property type="entry name" value="cAMP-binding domain-like"/>
    <property type="match status" value="1"/>
</dbReference>
<evidence type="ECO:0000313" key="3">
    <source>
        <dbReference type="Proteomes" id="UP000649179"/>
    </source>
</evidence>
<dbReference type="Proteomes" id="UP000649179">
    <property type="component" value="Unassembled WGS sequence"/>
</dbReference>
<reference evidence="2" key="1">
    <citation type="journal article" date="2014" name="Int. J. Syst. Evol. Microbiol.">
        <title>Complete genome sequence of Corynebacterium casei LMG S-19264T (=DSM 44701T), isolated from a smear-ripened cheese.</title>
        <authorList>
            <consortium name="US DOE Joint Genome Institute (JGI-PGF)"/>
            <person name="Walter F."/>
            <person name="Albersmeier A."/>
            <person name="Kalinowski J."/>
            <person name="Ruckert C."/>
        </authorList>
    </citation>
    <scope>NUCLEOTIDE SEQUENCE</scope>
    <source>
        <strain evidence="2">CGMCC 1.16067</strain>
    </source>
</reference>
<dbReference type="AlphaFoldDB" id="A0A917BK25"/>
<comment type="caution">
    <text evidence="2">The sequence shown here is derived from an EMBL/GenBank/DDBJ whole genome shotgun (WGS) entry which is preliminary data.</text>
</comment>
<proteinExistence type="predicted"/>
<dbReference type="Gene3D" id="2.60.120.10">
    <property type="entry name" value="Jelly Rolls"/>
    <property type="match status" value="1"/>
</dbReference>
<accession>A0A917BK25</accession>